<gene>
    <name evidence="2" type="primary">LOC142167364</name>
</gene>
<protein>
    <submittedName>
        <fullName evidence="2">Uncharacterized protein LOC142167364</fullName>
    </submittedName>
</protein>
<accession>A0AC58SF92</accession>
<dbReference type="RefSeq" id="XP_075083629.1">
    <property type="nucleotide sequence ID" value="XM_075227528.1"/>
</dbReference>
<evidence type="ECO:0000313" key="2">
    <source>
        <dbReference type="RefSeq" id="XP_075083629.1"/>
    </source>
</evidence>
<reference evidence="1" key="1">
    <citation type="journal article" date="2014" name="Nat. Commun.">
        <title>The tobacco genome sequence and its comparison with those of tomato and potato.</title>
        <authorList>
            <person name="Sierro N."/>
            <person name="Battey J.N."/>
            <person name="Ouadi S."/>
            <person name="Bakaher N."/>
            <person name="Bovet L."/>
            <person name="Willig A."/>
            <person name="Goepfert S."/>
            <person name="Peitsch M.C."/>
            <person name="Ivanov N.V."/>
        </authorList>
    </citation>
    <scope>NUCLEOTIDE SEQUENCE [LARGE SCALE GENOMIC DNA]</scope>
</reference>
<evidence type="ECO:0000313" key="1">
    <source>
        <dbReference type="Proteomes" id="UP000790787"/>
    </source>
</evidence>
<dbReference type="Proteomes" id="UP000790787">
    <property type="component" value="Chromosome 12"/>
</dbReference>
<keyword evidence="1" id="KW-1185">Reference proteome</keyword>
<name>A0AC58SF92_TOBAC</name>
<proteinExistence type="predicted"/>
<organism evidence="1 2">
    <name type="scientific">Nicotiana tabacum</name>
    <name type="common">Common tobacco</name>
    <dbReference type="NCBI Taxonomy" id="4097"/>
    <lineage>
        <taxon>Eukaryota</taxon>
        <taxon>Viridiplantae</taxon>
        <taxon>Streptophyta</taxon>
        <taxon>Embryophyta</taxon>
        <taxon>Tracheophyta</taxon>
        <taxon>Spermatophyta</taxon>
        <taxon>Magnoliopsida</taxon>
        <taxon>eudicotyledons</taxon>
        <taxon>Gunneridae</taxon>
        <taxon>Pentapetalae</taxon>
        <taxon>asterids</taxon>
        <taxon>lamiids</taxon>
        <taxon>Solanales</taxon>
        <taxon>Solanaceae</taxon>
        <taxon>Nicotianoideae</taxon>
        <taxon>Nicotianeae</taxon>
        <taxon>Nicotiana</taxon>
    </lineage>
</organism>
<reference evidence="2" key="2">
    <citation type="submission" date="2025-08" db="UniProtKB">
        <authorList>
            <consortium name="RefSeq"/>
        </authorList>
    </citation>
    <scope>IDENTIFICATION</scope>
    <source>
        <tissue evidence="2">Leaf</tissue>
    </source>
</reference>
<sequence>MDVGVSTSLEGTKGILVKPVVALKAKRRRNIAGLPGGLKSYEYEALNAGLELARGLDSEAVKIKCDLQLLVNQVYGIFDTKDERMKQYVVKVQALLSRFREWSITHIPREENAEADAFENLGSSTEIQGPESGTVIQPMNSDLHTNGYYEVNSANLVWDWRNKKINYLKHGKLPKEPKASRVLHTKAGRYSFDKGQLYRKSFQGSLARCLGA</sequence>